<evidence type="ECO:0008006" key="5">
    <source>
        <dbReference type="Google" id="ProtNLM"/>
    </source>
</evidence>
<accession>A0A9P6FJW8</accession>
<feature type="signal peptide" evidence="2">
    <location>
        <begin position="1"/>
        <end position="31"/>
    </location>
</feature>
<name>A0A9P6FJW8_9FUNG</name>
<keyword evidence="2" id="KW-0732">Signal</keyword>
<keyword evidence="4" id="KW-1185">Reference proteome</keyword>
<evidence type="ECO:0000313" key="4">
    <source>
        <dbReference type="Proteomes" id="UP000780801"/>
    </source>
</evidence>
<gene>
    <name evidence="3" type="ORF">BGW38_008754</name>
</gene>
<dbReference type="Proteomes" id="UP000780801">
    <property type="component" value="Unassembled WGS sequence"/>
</dbReference>
<feature type="compositionally biased region" description="Low complexity" evidence="1">
    <location>
        <begin position="96"/>
        <end position="114"/>
    </location>
</feature>
<feature type="chain" id="PRO_5040274164" description="Transmembrane protein" evidence="2">
    <location>
        <begin position="32"/>
        <end position="158"/>
    </location>
</feature>
<evidence type="ECO:0000256" key="2">
    <source>
        <dbReference type="SAM" id="SignalP"/>
    </source>
</evidence>
<organism evidence="3 4">
    <name type="scientific">Lunasporangiospora selenospora</name>
    <dbReference type="NCBI Taxonomy" id="979761"/>
    <lineage>
        <taxon>Eukaryota</taxon>
        <taxon>Fungi</taxon>
        <taxon>Fungi incertae sedis</taxon>
        <taxon>Mucoromycota</taxon>
        <taxon>Mortierellomycotina</taxon>
        <taxon>Mortierellomycetes</taxon>
        <taxon>Mortierellales</taxon>
        <taxon>Mortierellaceae</taxon>
        <taxon>Lunasporangiospora</taxon>
    </lineage>
</organism>
<evidence type="ECO:0000256" key="1">
    <source>
        <dbReference type="SAM" id="MobiDB-lite"/>
    </source>
</evidence>
<dbReference type="AlphaFoldDB" id="A0A9P6FJW8"/>
<feature type="compositionally biased region" description="Basic and acidic residues" evidence="1">
    <location>
        <begin position="148"/>
        <end position="158"/>
    </location>
</feature>
<feature type="region of interest" description="Disordered" evidence="1">
    <location>
        <begin position="65"/>
        <end position="158"/>
    </location>
</feature>
<dbReference type="EMBL" id="JAABOA010006125">
    <property type="protein sequence ID" value="KAF9570333.1"/>
    <property type="molecule type" value="Genomic_DNA"/>
</dbReference>
<evidence type="ECO:0000313" key="3">
    <source>
        <dbReference type="EMBL" id="KAF9570333.1"/>
    </source>
</evidence>
<proteinExistence type="predicted"/>
<comment type="caution">
    <text evidence="3">The sequence shown here is derived from an EMBL/GenBank/DDBJ whole genome shotgun (WGS) entry which is preliminary data.</text>
</comment>
<reference evidence="3" key="1">
    <citation type="journal article" date="2020" name="Fungal Divers.">
        <title>Resolving the Mortierellaceae phylogeny through synthesis of multi-gene phylogenetics and phylogenomics.</title>
        <authorList>
            <person name="Vandepol N."/>
            <person name="Liber J."/>
            <person name="Desiro A."/>
            <person name="Na H."/>
            <person name="Kennedy M."/>
            <person name="Barry K."/>
            <person name="Grigoriev I.V."/>
            <person name="Miller A.N."/>
            <person name="O'Donnell K."/>
            <person name="Stajich J.E."/>
            <person name="Bonito G."/>
        </authorList>
    </citation>
    <scope>NUCLEOTIDE SEQUENCE</scope>
    <source>
        <strain evidence="3">KOD1015</strain>
    </source>
</reference>
<sequence length="158" mass="16906">MVAITRSSSSLLFLLSLLCTALVMTSAVVSAKPIARRAGSGSNLNPFLIHNVEAMGHDGNHLDLVLAMGLGPNSPSKKRSAGRNNSSKRSQKRVSSKLPPAQAQPLAAAPKQLLTRGHVRQRAPKAGSPVATVEKRESTQDQSKSLKRRSDRDAHQRS</sequence>
<protein>
    <recommendedName>
        <fullName evidence="5">Transmembrane protein</fullName>
    </recommendedName>
</protein>